<feature type="signal peptide" evidence="1">
    <location>
        <begin position="1"/>
        <end position="21"/>
    </location>
</feature>
<sequence>MTLAMKTYFLLIFLLAGSIACQPDRSPSTSIREVFDSKGLRVITSFFNKKAGTMSTLYGNQAAFDAALSGHAHPVGGETFTLATWKSLASPYWFGSTINGKLERVETLTYQNRPSKGLILHYQLQQSTPEPVPDTQARIRMILAQRPSVFPEDSFASIP</sequence>
<gene>
    <name evidence="2" type="ORF">C5O19_22215</name>
</gene>
<organism evidence="2 3">
    <name type="scientific">Siphonobacter curvatus</name>
    <dbReference type="NCBI Taxonomy" id="2094562"/>
    <lineage>
        <taxon>Bacteria</taxon>
        <taxon>Pseudomonadati</taxon>
        <taxon>Bacteroidota</taxon>
        <taxon>Cytophagia</taxon>
        <taxon>Cytophagales</taxon>
        <taxon>Cytophagaceae</taxon>
        <taxon>Siphonobacter</taxon>
    </lineage>
</organism>
<evidence type="ECO:0000256" key="1">
    <source>
        <dbReference type="SAM" id="SignalP"/>
    </source>
</evidence>
<dbReference type="EMBL" id="PTRA01000006">
    <property type="protein sequence ID" value="PQA54466.1"/>
    <property type="molecule type" value="Genomic_DNA"/>
</dbReference>
<reference evidence="3" key="1">
    <citation type="submission" date="2018-02" db="EMBL/GenBank/DDBJ databases">
        <title>Genome sequencing of Solimonas sp. HR-BB.</title>
        <authorList>
            <person name="Lee Y."/>
            <person name="Jeon C.O."/>
        </authorList>
    </citation>
    <scope>NUCLEOTIDE SEQUENCE [LARGE SCALE GENOMIC DNA]</scope>
    <source>
        <strain evidence="3">HR-U</strain>
    </source>
</reference>
<comment type="caution">
    <text evidence="2">The sequence shown here is derived from an EMBL/GenBank/DDBJ whole genome shotgun (WGS) entry which is preliminary data.</text>
</comment>
<keyword evidence="1" id="KW-0732">Signal</keyword>
<accession>A0A2S7IG28</accession>
<dbReference type="AlphaFoldDB" id="A0A2S7IG28"/>
<proteinExistence type="predicted"/>
<dbReference type="Proteomes" id="UP000239590">
    <property type="component" value="Unassembled WGS sequence"/>
</dbReference>
<evidence type="ECO:0000313" key="2">
    <source>
        <dbReference type="EMBL" id="PQA54466.1"/>
    </source>
</evidence>
<name>A0A2S7IG28_9BACT</name>
<keyword evidence="3" id="KW-1185">Reference proteome</keyword>
<feature type="chain" id="PRO_5015429759" evidence="1">
    <location>
        <begin position="22"/>
        <end position="159"/>
    </location>
</feature>
<dbReference type="PROSITE" id="PS51257">
    <property type="entry name" value="PROKAR_LIPOPROTEIN"/>
    <property type="match status" value="1"/>
</dbReference>
<evidence type="ECO:0000313" key="3">
    <source>
        <dbReference type="Proteomes" id="UP000239590"/>
    </source>
</evidence>
<protein>
    <submittedName>
        <fullName evidence="2">Uncharacterized protein</fullName>
    </submittedName>
</protein>